<name>A0ABR6ZFZ8_9BURK</name>
<feature type="compositionally biased region" description="Basic and acidic residues" evidence="1">
    <location>
        <begin position="111"/>
        <end position="129"/>
    </location>
</feature>
<dbReference type="Proteomes" id="UP000646911">
    <property type="component" value="Unassembled WGS sequence"/>
</dbReference>
<evidence type="ECO:0000256" key="1">
    <source>
        <dbReference type="SAM" id="MobiDB-lite"/>
    </source>
</evidence>
<protein>
    <submittedName>
        <fullName evidence="3">Uncharacterized protein</fullName>
    </submittedName>
</protein>
<evidence type="ECO:0000313" key="4">
    <source>
        <dbReference type="Proteomes" id="UP000646911"/>
    </source>
</evidence>
<comment type="caution">
    <text evidence="3">The sequence shown here is derived from an EMBL/GenBank/DDBJ whole genome shotgun (WGS) entry which is preliminary data.</text>
</comment>
<keyword evidence="2" id="KW-0472">Membrane</keyword>
<dbReference type="EMBL" id="JACOFX010000018">
    <property type="protein sequence ID" value="MBC3910650.1"/>
    <property type="molecule type" value="Genomic_DNA"/>
</dbReference>
<keyword evidence="4" id="KW-1185">Reference proteome</keyword>
<proteinExistence type="predicted"/>
<evidence type="ECO:0000313" key="3">
    <source>
        <dbReference type="EMBL" id="MBC3910650.1"/>
    </source>
</evidence>
<evidence type="ECO:0000256" key="2">
    <source>
        <dbReference type="SAM" id="Phobius"/>
    </source>
</evidence>
<sequence length="183" mass="19597">MKLNKQTGISLIMVSIISMLVAALGMTFLYYMRNGHLPMQDLRARFGKAAAVIRNDVQGSTGLPTGSSERPGMRQAATISEGVRRCTIDGKTVYSDTLCLDTNPTTKKIKLNDSKGMEPPKTAVAKDDAANAAGSANPASMTNEEMKKKIMEQAMGKGAPASSVADDDLRLKAMNRAIDRATK</sequence>
<organism evidence="3 4">
    <name type="scientific">Undibacterium umbellatum</name>
    <dbReference type="NCBI Taxonomy" id="2762300"/>
    <lineage>
        <taxon>Bacteria</taxon>
        <taxon>Pseudomonadati</taxon>
        <taxon>Pseudomonadota</taxon>
        <taxon>Betaproteobacteria</taxon>
        <taxon>Burkholderiales</taxon>
        <taxon>Oxalobacteraceae</taxon>
        <taxon>Undibacterium</taxon>
    </lineage>
</organism>
<gene>
    <name evidence="3" type="ORF">H8L47_24070</name>
</gene>
<reference evidence="3 4" key="1">
    <citation type="submission" date="2020-08" db="EMBL/GenBank/DDBJ databases">
        <title>Novel species isolated from subtropical streams in China.</title>
        <authorList>
            <person name="Lu H."/>
        </authorList>
    </citation>
    <scope>NUCLEOTIDE SEQUENCE [LARGE SCALE GENOMIC DNA]</scope>
    <source>
        <strain evidence="3 4">NL8W</strain>
    </source>
</reference>
<keyword evidence="2" id="KW-0812">Transmembrane</keyword>
<dbReference type="RefSeq" id="WP_186956206.1">
    <property type="nucleotide sequence ID" value="NZ_JACOFX010000018.1"/>
</dbReference>
<feature type="region of interest" description="Disordered" evidence="1">
    <location>
        <begin position="111"/>
        <end position="167"/>
    </location>
</feature>
<accession>A0ABR6ZFZ8</accession>
<feature type="compositionally biased region" description="Low complexity" evidence="1">
    <location>
        <begin position="130"/>
        <end position="140"/>
    </location>
</feature>
<feature type="transmembrane region" description="Helical" evidence="2">
    <location>
        <begin position="12"/>
        <end position="32"/>
    </location>
</feature>
<keyword evidence="2" id="KW-1133">Transmembrane helix</keyword>